<dbReference type="AlphaFoldDB" id="A0A5P2G5R0"/>
<dbReference type="OrthoDB" id="793244at2"/>
<dbReference type="PANTHER" id="PTHR42852">
    <property type="entry name" value="THIOL:DISULFIDE INTERCHANGE PROTEIN DSBE"/>
    <property type="match status" value="1"/>
</dbReference>
<dbReference type="GO" id="GO:0016491">
    <property type="term" value="F:oxidoreductase activity"/>
    <property type="evidence" value="ECO:0007669"/>
    <property type="project" value="InterPro"/>
</dbReference>
<gene>
    <name evidence="6" type="ORF">E0W69_015645</name>
</gene>
<sequence length="407" mass="46213">MRYLVTLLFFAVLLNDISAQDNILKVGDPFPSLITLNQLVNTPVHSLNLYSAKKQFYILNFWGTWCSPCIPEMDNLAKIQNEFGSQLQIIGISNDDSIRLKKYIKRKPSKIWLASDPQNILYQLVNLSFVGQSIILNPQKKIIGMVRTDSINKTFVSNFLKGDSIHSNAAFNDKLLSSNNVDAIFNIDSSTQFASYIRPFVNGVYTSTRIANRRITCFNFTLSGLYRTAFKITTERQIIYEDSLKEKDVADFDNESTLYCVDFLVKPSEKDSLIPLFQNFLNANFPIKARLEKRTQDVLLLEKIPDSTFHLPISSDSTKASKSFSGIGFDGTKVSLQDFATDYLANEFGYPVINNTGEEGKYDIKTNVEIRDYKGIQKSLRDIGLILKKGKREIPVLIYYKPKSAIN</sequence>
<evidence type="ECO:0000313" key="7">
    <source>
        <dbReference type="Proteomes" id="UP000292424"/>
    </source>
</evidence>
<dbReference type="InterPro" id="IPR017801">
    <property type="entry name" value="DUF3738"/>
</dbReference>
<dbReference type="KEGG" id="arac:E0W69_015645"/>
<evidence type="ECO:0000256" key="2">
    <source>
        <dbReference type="ARBA" id="ARBA00022748"/>
    </source>
</evidence>
<dbReference type="EMBL" id="CP044016">
    <property type="protein sequence ID" value="QES90028.1"/>
    <property type="molecule type" value="Genomic_DNA"/>
</dbReference>
<keyword evidence="4" id="KW-0676">Redox-active center</keyword>
<dbReference type="GO" id="GO:0016209">
    <property type="term" value="F:antioxidant activity"/>
    <property type="evidence" value="ECO:0007669"/>
    <property type="project" value="InterPro"/>
</dbReference>
<keyword evidence="7" id="KW-1185">Reference proteome</keyword>
<dbReference type="Pfam" id="PF00578">
    <property type="entry name" value="AhpC-TSA"/>
    <property type="match status" value="1"/>
</dbReference>
<dbReference type="CDD" id="cd02966">
    <property type="entry name" value="TlpA_like_family"/>
    <property type="match status" value="1"/>
</dbReference>
<dbReference type="PANTHER" id="PTHR42852:SF6">
    <property type="entry name" value="THIOL:DISULFIDE INTERCHANGE PROTEIN DSBE"/>
    <property type="match status" value="1"/>
</dbReference>
<dbReference type="Pfam" id="PF12543">
    <property type="entry name" value="DUF3738"/>
    <property type="match status" value="1"/>
</dbReference>
<dbReference type="InterPro" id="IPR050553">
    <property type="entry name" value="Thioredoxin_ResA/DsbE_sf"/>
</dbReference>
<name>A0A5P2G5R0_9BACT</name>
<evidence type="ECO:0000256" key="1">
    <source>
        <dbReference type="ARBA" id="ARBA00004196"/>
    </source>
</evidence>
<feature type="domain" description="Thioredoxin" evidence="5">
    <location>
        <begin position="24"/>
        <end position="177"/>
    </location>
</feature>
<dbReference type="Gene3D" id="3.40.30.10">
    <property type="entry name" value="Glutaredoxin"/>
    <property type="match status" value="1"/>
</dbReference>
<comment type="subcellular location">
    <subcellularLocation>
        <location evidence="1">Cell envelope</location>
    </subcellularLocation>
</comment>
<accession>A0A5P2G5R0</accession>
<dbReference type="InterPro" id="IPR036249">
    <property type="entry name" value="Thioredoxin-like_sf"/>
</dbReference>
<evidence type="ECO:0000256" key="3">
    <source>
        <dbReference type="ARBA" id="ARBA00023157"/>
    </source>
</evidence>
<dbReference type="InterPro" id="IPR000866">
    <property type="entry name" value="AhpC/TSA"/>
</dbReference>
<dbReference type="InterPro" id="IPR013766">
    <property type="entry name" value="Thioredoxin_domain"/>
</dbReference>
<protein>
    <submittedName>
        <fullName evidence="6">Redoxin domain-containing protein</fullName>
    </submittedName>
</protein>
<dbReference type="PROSITE" id="PS51352">
    <property type="entry name" value="THIOREDOXIN_2"/>
    <property type="match status" value="1"/>
</dbReference>
<evidence type="ECO:0000259" key="5">
    <source>
        <dbReference type="PROSITE" id="PS51352"/>
    </source>
</evidence>
<keyword evidence="2" id="KW-0201">Cytochrome c-type biogenesis</keyword>
<dbReference type="SUPFAM" id="SSF52833">
    <property type="entry name" value="Thioredoxin-like"/>
    <property type="match status" value="1"/>
</dbReference>
<proteinExistence type="predicted"/>
<dbReference type="RefSeq" id="WP_131330985.1">
    <property type="nucleotide sequence ID" value="NZ_CP044016.1"/>
</dbReference>
<dbReference type="GO" id="GO:0017004">
    <property type="term" value="P:cytochrome complex assembly"/>
    <property type="evidence" value="ECO:0007669"/>
    <property type="project" value="UniProtKB-KW"/>
</dbReference>
<dbReference type="Proteomes" id="UP000292424">
    <property type="component" value="Chromosome"/>
</dbReference>
<keyword evidence="3" id="KW-1015">Disulfide bond</keyword>
<dbReference type="GO" id="GO:0030313">
    <property type="term" value="C:cell envelope"/>
    <property type="evidence" value="ECO:0007669"/>
    <property type="project" value="UniProtKB-SubCell"/>
</dbReference>
<organism evidence="6 7">
    <name type="scientific">Rhizosphaericola mali</name>
    <dbReference type="NCBI Taxonomy" id="2545455"/>
    <lineage>
        <taxon>Bacteria</taxon>
        <taxon>Pseudomonadati</taxon>
        <taxon>Bacteroidota</taxon>
        <taxon>Chitinophagia</taxon>
        <taxon>Chitinophagales</taxon>
        <taxon>Chitinophagaceae</taxon>
        <taxon>Rhizosphaericola</taxon>
    </lineage>
</organism>
<evidence type="ECO:0000313" key="6">
    <source>
        <dbReference type="EMBL" id="QES90028.1"/>
    </source>
</evidence>
<reference evidence="6 7" key="1">
    <citation type="submission" date="2019-09" db="EMBL/GenBank/DDBJ databases">
        <title>Complete genome sequence of Arachidicoccus sp. B3-10 isolated from apple orchard soil.</title>
        <authorList>
            <person name="Kim H.S."/>
            <person name="Han K.-I."/>
            <person name="Suh M.K."/>
            <person name="Lee K.C."/>
            <person name="Eom M.K."/>
            <person name="Kim J.-S."/>
            <person name="Kang S.W."/>
            <person name="Sin Y."/>
            <person name="Lee J.-S."/>
        </authorList>
    </citation>
    <scope>NUCLEOTIDE SEQUENCE [LARGE SCALE GENOMIC DNA]</scope>
    <source>
        <strain evidence="6 7">B3-10</strain>
    </source>
</reference>
<evidence type="ECO:0000256" key="4">
    <source>
        <dbReference type="ARBA" id="ARBA00023284"/>
    </source>
</evidence>